<evidence type="ECO:0000313" key="5">
    <source>
        <dbReference type="EMBL" id="NIR73542.1"/>
    </source>
</evidence>
<keyword evidence="5" id="KW-0482">Metalloprotease</keyword>
<reference evidence="5 6" key="1">
    <citation type="submission" date="2020-01" db="EMBL/GenBank/DDBJ databases">
        <title>Genomes assembled from Gulf of Kutch pelagic sediment metagenomes.</title>
        <authorList>
            <person name="Chandrashekar M."/>
            <person name="Mahajan M.S."/>
            <person name="Dave K.J."/>
            <person name="Vatsa P."/>
            <person name="Nathani N.M."/>
        </authorList>
    </citation>
    <scope>NUCLEOTIDE SEQUENCE [LARGE SCALE GENOMIC DNA]</scope>
    <source>
        <strain evidence="5">KS3-K002</strain>
    </source>
</reference>
<dbReference type="PROSITE" id="PS51257">
    <property type="entry name" value="PROKAR_LIPOPROTEIN"/>
    <property type="match status" value="1"/>
</dbReference>
<name>A0AAE4Z6C3_9BACT</name>
<protein>
    <submittedName>
        <fullName evidence="5">Zinc-dependent metalloprotease</fullName>
    </submittedName>
</protein>
<dbReference type="InterPro" id="IPR033413">
    <property type="entry name" value="DUF5117"/>
</dbReference>
<dbReference type="InterPro" id="IPR033428">
    <property type="entry name" value="DUF5118"/>
</dbReference>
<feature type="chain" id="PRO_5041966306" evidence="1">
    <location>
        <begin position="22"/>
        <end position="826"/>
    </location>
</feature>
<feature type="signal peptide" evidence="1">
    <location>
        <begin position="1"/>
        <end position="21"/>
    </location>
</feature>
<feature type="domain" description="DUF5117" evidence="3">
    <location>
        <begin position="99"/>
        <end position="291"/>
    </location>
</feature>
<proteinExistence type="predicted"/>
<evidence type="ECO:0000259" key="3">
    <source>
        <dbReference type="Pfam" id="PF17148"/>
    </source>
</evidence>
<organism evidence="5 6">
    <name type="scientific">Candidatus Kutchimonas denitrificans</name>
    <dbReference type="NCBI Taxonomy" id="3056748"/>
    <lineage>
        <taxon>Bacteria</taxon>
        <taxon>Pseudomonadati</taxon>
        <taxon>Gemmatimonadota</taxon>
        <taxon>Gemmatimonadia</taxon>
        <taxon>Candidatus Palauibacterales</taxon>
        <taxon>Candidatus Palauibacteraceae</taxon>
        <taxon>Candidatus Kutchimonas</taxon>
    </lineage>
</organism>
<dbReference type="EMBL" id="JAACAK010000002">
    <property type="protein sequence ID" value="NIR73542.1"/>
    <property type="molecule type" value="Genomic_DNA"/>
</dbReference>
<dbReference type="GO" id="GO:0008237">
    <property type="term" value="F:metallopeptidase activity"/>
    <property type="evidence" value="ECO:0007669"/>
    <property type="project" value="UniProtKB-KW"/>
</dbReference>
<sequence>MRRGVYALLVLLAGVAASACAGGQAQTRPTPQAGRNQQEEGIKSYSQVITSDAVTDEGLFAVHKIKEKYYYEIPMDLLDREMLIVSRRARTADNIGYGGEKNNTETVRWQRQGDRILLRIVSYSDVAADSLPIYEAVRNSNFEPIVMGFDIEAFKVDTAGPDTAAAVIEVTNLYTSDVRVLGLSNFLRERFRVRNLDKDRTYISSAKSFPENIEVRVVLTYNAAQPPSNSATGSISLEMNHSMILLPEDPMMPRLWDERVGYFRVQQVDYGRSDQKVVTRRYITRWRLEPSDTAAFRRGELVEPVEPIVYYVDAATPEKWRPYIKQGVEDWNVAFAEAGFENAIIARDAPTPEEDPEFSPEDARYSVIRWFPSQIQNAYGPHVHDPRSGEILESDIGWFHNVINLLRNWYFVQTAAANPEARGVEFDDELMGQLVRFVAAHEVGHTLGLPHNMKASSAYPVDSLRSASFTCEMGTAPSIMDYARFNYVAQPEDEGVCFMPGIGPYDKYSIMWGYRPIIDVETPDAEEEVLDAWVVEHYDDPTYYFGDPSGIDPTSQTEALGDDAMRASQYGIENLKRIVPNLVTWTYEEREDYGDLEELYGQVLSQWNRYMGHVATVVGGVVETRKTFDQEGPVYEFVDEATQRRAMQFFDEQAFTPPTWMVNEDILGRIENVGTIERMRSVQVRVVNLLLNPGRMQRLIENEARNGRSAYSLGEMLGDLRGSVWSELGSGRSIDVYRRNLQRGYLERMEYLMTEEPPPITNPFFLRFVTQVNVSQSDIRAYVRGELQTLKRDINRALSRGGLDRATRLHLQDAVVRIDDVLDLEE</sequence>
<dbReference type="Pfam" id="PF16313">
    <property type="entry name" value="DUF4953"/>
    <property type="match status" value="1"/>
</dbReference>
<dbReference type="AlphaFoldDB" id="A0AAE4Z6C3"/>
<dbReference type="CDD" id="cd04276">
    <property type="entry name" value="ZnMc_MMP_like_2"/>
    <property type="match status" value="1"/>
</dbReference>
<dbReference type="SUPFAM" id="SSF55486">
    <property type="entry name" value="Metalloproteases ('zincins'), catalytic domain"/>
    <property type="match status" value="1"/>
</dbReference>
<comment type="caution">
    <text evidence="5">The sequence shown here is derived from an EMBL/GenBank/DDBJ whole genome shotgun (WGS) entry which is preliminary data.</text>
</comment>
<feature type="domain" description="EcxA zinc-binding" evidence="2">
    <location>
        <begin position="425"/>
        <end position="729"/>
    </location>
</feature>
<dbReference type="InterPro" id="IPR034032">
    <property type="entry name" value="Zn_MMP-like_bac"/>
</dbReference>
<dbReference type="InterPro" id="IPR032534">
    <property type="entry name" value="EcxA_zinc-bd"/>
</dbReference>
<accession>A0AAE4Z6C3</accession>
<dbReference type="Pfam" id="PF17162">
    <property type="entry name" value="DUF5118"/>
    <property type="match status" value="1"/>
</dbReference>
<dbReference type="Pfam" id="PF17148">
    <property type="entry name" value="DUF5117"/>
    <property type="match status" value="1"/>
</dbReference>
<evidence type="ECO:0000259" key="2">
    <source>
        <dbReference type="Pfam" id="PF16313"/>
    </source>
</evidence>
<feature type="domain" description="DUF5118" evidence="4">
    <location>
        <begin position="42"/>
        <end position="91"/>
    </location>
</feature>
<dbReference type="PANTHER" id="PTHR38478">
    <property type="entry name" value="PEPTIDASE M1A AND M12B"/>
    <property type="match status" value="1"/>
</dbReference>
<dbReference type="Proteomes" id="UP000702544">
    <property type="component" value="Unassembled WGS sequence"/>
</dbReference>
<keyword evidence="1" id="KW-0732">Signal</keyword>
<keyword evidence="5" id="KW-0378">Hydrolase</keyword>
<dbReference type="InterPro" id="IPR024079">
    <property type="entry name" value="MetalloPept_cat_dom_sf"/>
</dbReference>
<dbReference type="Gene3D" id="3.40.390.10">
    <property type="entry name" value="Collagenase (Catalytic Domain)"/>
    <property type="match status" value="1"/>
</dbReference>
<dbReference type="PANTHER" id="PTHR38478:SF1">
    <property type="entry name" value="ZINC DEPENDENT METALLOPROTEASE DOMAIN LIPOPROTEIN"/>
    <property type="match status" value="1"/>
</dbReference>
<keyword evidence="5" id="KW-0645">Protease</keyword>
<evidence type="ECO:0000259" key="4">
    <source>
        <dbReference type="Pfam" id="PF17162"/>
    </source>
</evidence>
<evidence type="ECO:0000313" key="6">
    <source>
        <dbReference type="Proteomes" id="UP000702544"/>
    </source>
</evidence>
<evidence type="ECO:0000256" key="1">
    <source>
        <dbReference type="SAM" id="SignalP"/>
    </source>
</evidence>
<gene>
    <name evidence="5" type="ORF">GWO12_00275</name>
</gene>